<evidence type="ECO:0000313" key="2">
    <source>
        <dbReference type="Proteomes" id="UP000321484"/>
    </source>
</evidence>
<protein>
    <recommendedName>
        <fullName evidence="3">SseB protein N-terminal domain-containing protein</fullName>
    </recommendedName>
</protein>
<dbReference type="InterPro" id="IPR049975">
    <property type="entry name" value="SAV_915-like_dom"/>
</dbReference>
<accession>A0A511YSX2</accession>
<evidence type="ECO:0000313" key="1">
    <source>
        <dbReference type="EMBL" id="GEN78300.1"/>
    </source>
</evidence>
<keyword evidence="2" id="KW-1185">Reference proteome</keyword>
<dbReference type="RefSeq" id="WP_222594304.1">
    <property type="nucleotide sequence ID" value="NZ_BJYK01000001.1"/>
</dbReference>
<reference evidence="1 2" key="1">
    <citation type="submission" date="2019-07" db="EMBL/GenBank/DDBJ databases">
        <title>Whole genome shotgun sequence of Actinotalea fermentans NBRC 105374.</title>
        <authorList>
            <person name="Hosoyama A."/>
            <person name="Uohara A."/>
            <person name="Ohji S."/>
            <person name="Ichikawa N."/>
        </authorList>
    </citation>
    <scope>NUCLEOTIDE SEQUENCE [LARGE SCALE GENOMIC DNA]</scope>
    <source>
        <strain evidence="1 2">NBRC 105374</strain>
    </source>
</reference>
<dbReference type="Proteomes" id="UP000321484">
    <property type="component" value="Unassembled WGS sequence"/>
</dbReference>
<dbReference type="NCBIfam" id="NF042914">
    <property type="entry name" value="SAV915_dom"/>
    <property type="match status" value="1"/>
</dbReference>
<name>A0A511YSX2_9CELL</name>
<evidence type="ECO:0008006" key="3">
    <source>
        <dbReference type="Google" id="ProtNLM"/>
    </source>
</evidence>
<gene>
    <name evidence="1" type="ORF">AFE02nite_00340</name>
</gene>
<comment type="caution">
    <text evidence="1">The sequence shown here is derived from an EMBL/GenBank/DDBJ whole genome shotgun (WGS) entry which is preliminary data.</text>
</comment>
<dbReference type="EMBL" id="BJYK01000001">
    <property type="protein sequence ID" value="GEN78300.1"/>
    <property type="molecule type" value="Genomic_DNA"/>
</dbReference>
<dbReference type="AlphaFoldDB" id="A0A511YSX2"/>
<sequence length="96" mass="10875">MNRQLPQDYPPILYIPCVRHVTDPADLEVQYRITKDGRSALLVYSALDRLLAGCGRDQPWFTLPTANLQTLWDAAPFDLVLLDLLVPESERQVVAP</sequence>
<organism evidence="1 2">
    <name type="scientific">Actinotalea fermentans</name>
    <dbReference type="NCBI Taxonomy" id="43671"/>
    <lineage>
        <taxon>Bacteria</taxon>
        <taxon>Bacillati</taxon>
        <taxon>Actinomycetota</taxon>
        <taxon>Actinomycetes</taxon>
        <taxon>Micrococcales</taxon>
        <taxon>Cellulomonadaceae</taxon>
        <taxon>Actinotalea</taxon>
    </lineage>
</organism>
<proteinExistence type="predicted"/>